<evidence type="ECO:0000256" key="1">
    <source>
        <dbReference type="ARBA" id="ARBA00022837"/>
    </source>
</evidence>
<dbReference type="NCBIfam" id="TIGR01965">
    <property type="entry name" value="VCBS_repeat"/>
    <property type="match status" value="2"/>
</dbReference>
<dbReference type="STRING" id="1121869.SAMN03084138_03000"/>
<name>A0A1I5SV36_9GAMM</name>
<protein>
    <submittedName>
        <fullName evidence="3">VCBS repeat-containing protein</fullName>
    </submittedName>
</protein>
<dbReference type="GO" id="GO:0005509">
    <property type="term" value="F:calcium ion binding"/>
    <property type="evidence" value="ECO:0007669"/>
    <property type="project" value="InterPro"/>
</dbReference>
<accession>A0A1I5SV36</accession>
<evidence type="ECO:0000313" key="4">
    <source>
        <dbReference type="Proteomes" id="UP000182692"/>
    </source>
</evidence>
<gene>
    <name evidence="3" type="ORF">SAMN03084138_03000</name>
</gene>
<dbReference type="OrthoDB" id="9813456at2"/>
<dbReference type="SUPFAM" id="SSF51120">
    <property type="entry name" value="beta-Roll"/>
    <property type="match status" value="1"/>
</dbReference>
<evidence type="ECO:0000256" key="2">
    <source>
        <dbReference type="SAM" id="MobiDB-lite"/>
    </source>
</evidence>
<keyword evidence="1" id="KW-0106">Calcium</keyword>
<feature type="region of interest" description="Disordered" evidence="2">
    <location>
        <begin position="89"/>
        <end position="116"/>
    </location>
</feature>
<dbReference type="Gene3D" id="2.150.10.10">
    <property type="entry name" value="Serralysin-like metalloprotease, C-terminal"/>
    <property type="match status" value="2"/>
</dbReference>
<dbReference type="InterPro" id="IPR011049">
    <property type="entry name" value="Serralysin-like_metalloprot_C"/>
</dbReference>
<dbReference type="RefSeq" id="WP_074927540.1">
    <property type="nucleotide sequence ID" value="NZ_FOWR01000023.1"/>
</dbReference>
<organism evidence="3 4">
    <name type="scientific">Enterovibrio norvegicus DSM 15893</name>
    <dbReference type="NCBI Taxonomy" id="1121869"/>
    <lineage>
        <taxon>Bacteria</taxon>
        <taxon>Pseudomonadati</taxon>
        <taxon>Pseudomonadota</taxon>
        <taxon>Gammaproteobacteria</taxon>
        <taxon>Vibrionales</taxon>
        <taxon>Vibrionaceae</taxon>
        <taxon>Enterovibrio</taxon>
    </lineage>
</organism>
<proteinExistence type="predicted"/>
<sequence length="959" mass="100050">MPNSVLGLASGNAYIIKADGSIQIAADNPTLSEGDILIPSKSAAKNSDIDNDSNTNEGDLGVDTQDGEEVALDDLPTDVQQIIEALERGEDPLNEEDSEPEAGQGLLGSSIAAPPTIESGSEHVQVVADFSLDDSALATDSAGGDGDEISASSRFIPITTDDTSPVITPIITPDQPAVFTGTLTGSVNFLGFDVNPNEGSNLTSPNDAISNGTQPTRTTTTMSVTGLAFVISTTTGGADGMATISRVNNDGTLTETDRITYDAANNTIESTSAGDLSAALTAAGIDDIAFSNLTHSNAFNVDGVETLFLTSNSGSSITAWSISDAGTLSFNGGKSFINAEDFKRSIGENVVFEAEDGTEYIFATRPGGDGVSKFTYDPVTGQITNNNEFIDGGDAVSAIDIITLDNYSTFVVTSSRDNIKTFSVNQSNGELTLVDTQIPNNGNASSVNFYHTPDGRTYVIYSNNDRDSASIYELSNTGTLTLTDTITGNGHYFASAGYIEGQPVYVTANKVEGVDLYTISDDGKLVYQSTVDDIENDWTPPVIVQTEDGSYYLVDADSNSATAKIDIGDEDVLTVSGSVAFIDPDSSDVPVFNDTTIKGEYGTFTLVSGTWTYTLERDKAQSLDTNEVAQDTFTVTATNGAQQNIVIDVTGNKPYVANSVIGNNTDSLALNLSQTTATGTLSMVNADGDLAAVFANTTESGSYGSLTLVNGNWTYTVDPSLLPTIPAGATIQDTLSLQATDGSKTEVVIVIGHTEADISSYYDSLADTGLSDIIDLNSITFVGSENADLIRGNSGDDVLLGLLGDDIIHGGAGNDTIDLGMGDDTVIGGAGNDTLYGGAGEDTFVFELDDVGTAASPAVDTIGDFNTSDDALDLSNLLQNEHEESIGQYLNFIDNASGNATLQVSSEGNGDIDQQIIFENKSVADFASDYGITITGVAPEQISTAVIDAMIAQSQIMVD</sequence>
<dbReference type="InterPro" id="IPR010221">
    <property type="entry name" value="VCBS_dom"/>
</dbReference>
<dbReference type="NCBIfam" id="TIGR03661">
    <property type="entry name" value="T1SS_VCA0849"/>
    <property type="match status" value="1"/>
</dbReference>
<dbReference type="PRINTS" id="PR00313">
    <property type="entry name" value="CABNDNGRPT"/>
</dbReference>
<dbReference type="InterPro" id="IPR001343">
    <property type="entry name" value="Hemolysn_Ca-bd"/>
</dbReference>
<dbReference type="SUPFAM" id="SSF82171">
    <property type="entry name" value="DPP6 N-terminal domain-like"/>
    <property type="match status" value="1"/>
</dbReference>
<reference evidence="3 4" key="1">
    <citation type="submission" date="2016-10" db="EMBL/GenBank/DDBJ databases">
        <authorList>
            <person name="de Groot N.N."/>
        </authorList>
    </citation>
    <scope>NUCLEOTIDE SEQUENCE [LARGE SCALE GENOMIC DNA]</scope>
    <source>
        <strain evidence="3 4">DSM 15893</strain>
    </source>
</reference>
<feature type="region of interest" description="Disordered" evidence="2">
    <location>
        <begin position="43"/>
        <end position="63"/>
    </location>
</feature>
<evidence type="ECO:0000313" key="3">
    <source>
        <dbReference type="EMBL" id="SFP74599.1"/>
    </source>
</evidence>
<dbReference type="InterPro" id="IPR019960">
    <property type="entry name" value="T1SS_VCA0849"/>
</dbReference>
<dbReference type="AlphaFoldDB" id="A0A1I5SV36"/>
<dbReference type="EMBL" id="FOWR01000023">
    <property type="protein sequence ID" value="SFP74599.1"/>
    <property type="molecule type" value="Genomic_DNA"/>
</dbReference>
<dbReference type="GeneID" id="35870380"/>
<dbReference type="Pfam" id="PF00353">
    <property type="entry name" value="HemolysinCabind"/>
    <property type="match status" value="2"/>
</dbReference>
<dbReference type="Proteomes" id="UP000182692">
    <property type="component" value="Unassembled WGS sequence"/>
</dbReference>